<organism evidence="2 3">
    <name type="scientific">Lecanosticta acicola</name>
    <dbReference type="NCBI Taxonomy" id="111012"/>
    <lineage>
        <taxon>Eukaryota</taxon>
        <taxon>Fungi</taxon>
        <taxon>Dikarya</taxon>
        <taxon>Ascomycota</taxon>
        <taxon>Pezizomycotina</taxon>
        <taxon>Dothideomycetes</taxon>
        <taxon>Dothideomycetidae</taxon>
        <taxon>Mycosphaerellales</taxon>
        <taxon>Mycosphaerellaceae</taxon>
        <taxon>Lecanosticta</taxon>
    </lineage>
</organism>
<dbReference type="Proteomes" id="UP001296104">
    <property type="component" value="Unassembled WGS sequence"/>
</dbReference>
<keyword evidence="1" id="KW-0472">Membrane</keyword>
<name>A0AAI8Z378_9PEZI</name>
<gene>
    <name evidence="2" type="ORF">LECACI_7A006837</name>
</gene>
<comment type="caution">
    <text evidence="2">The sequence shown here is derived from an EMBL/GenBank/DDBJ whole genome shotgun (WGS) entry which is preliminary data.</text>
</comment>
<protein>
    <submittedName>
        <fullName evidence="2">Uncharacterized protein</fullName>
    </submittedName>
</protein>
<sequence>MAATLRGLLRLPPILRSQVVLREPLVQCRLQATLRHSPSSISTRAFGNTSARLARQENSPPLPRVVKPGLAKAPLATPRFHERVIDTIAPALDRVLLYVSPNHGAFFFASYMVGIGFMVGSFMYARLLKDEPDRPKQHWVTKYAVGATAFFMVIFGTAIVLAPSKMIKSISIITVPSTAGAAPTRKLQFEIKRQLPFLKPDLLETDPSNVEFDRSVTSLGSKLNILSVSRSEARAFTDSYFSGTLRTMQQPQRGLLSRLNGALVNTWPAMKRETRRMCLRDQMAYIRIHPNGNFKIDLQNCTMLDGGRPLTRLTEVDDVRPSLRSFVKGIFRG</sequence>
<evidence type="ECO:0000256" key="1">
    <source>
        <dbReference type="SAM" id="Phobius"/>
    </source>
</evidence>
<evidence type="ECO:0000313" key="2">
    <source>
        <dbReference type="EMBL" id="CAK4031679.1"/>
    </source>
</evidence>
<keyword evidence="3" id="KW-1185">Reference proteome</keyword>
<feature type="transmembrane region" description="Helical" evidence="1">
    <location>
        <begin position="143"/>
        <end position="162"/>
    </location>
</feature>
<accession>A0AAI8Z378</accession>
<reference evidence="2" key="1">
    <citation type="submission" date="2023-11" db="EMBL/GenBank/DDBJ databases">
        <authorList>
            <person name="Alioto T."/>
            <person name="Alioto T."/>
            <person name="Gomez Garrido J."/>
        </authorList>
    </citation>
    <scope>NUCLEOTIDE SEQUENCE</scope>
</reference>
<evidence type="ECO:0000313" key="3">
    <source>
        <dbReference type="Proteomes" id="UP001296104"/>
    </source>
</evidence>
<keyword evidence="1" id="KW-0812">Transmembrane</keyword>
<feature type="transmembrane region" description="Helical" evidence="1">
    <location>
        <begin position="104"/>
        <end position="123"/>
    </location>
</feature>
<proteinExistence type="predicted"/>
<dbReference type="EMBL" id="CAVMBE010000051">
    <property type="protein sequence ID" value="CAK4031679.1"/>
    <property type="molecule type" value="Genomic_DNA"/>
</dbReference>
<keyword evidence="1" id="KW-1133">Transmembrane helix</keyword>
<dbReference type="AlphaFoldDB" id="A0AAI8Z378"/>